<protein>
    <submittedName>
        <fullName evidence="1">Uncharacterized protein</fullName>
    </submittedName>
</protein>
<evidence type="ECO:0000313" key="2">
    <source>
        <dbReference type="Proteomes" id="UP001303001"/>
    </source>
</evidence>
<evidence type="ECO:0000313" key="1">
    <source>
        <dbReference type="EMBL" id="WNM39993.1"/>
    </source>
</evidence>
<dbReference type="EMBL" id="CP134876">
    <property type="protein sequence ID" value="WNM39993.1"/>
    <property type="molecule type" value="Genomic_DNA"/>
</dbReference>
<accession>A0ABY9ZXM0</accession>
<sequence>MNGLVVQRIRIRWTSRDAAAATVRGRLPQAYALPPLPAGGLTMHEVLRDEAAGYRPMEEVREGEAGAREAGLWIEWRDGVALVDRLPSHASFPVRRADARLFTLAPGQLGRWRANFRFTGCQCSARWWYEQWTVHVAHAPAHADPFREARWSRDRDERVHLYGGPRHGRR</sequence>
<dbReference type="Proteomes" id="UP001303001">
    <property type="component" value="Chromosome"/>
</dbReference>
<dbReference type="RefSeq" id="WP_313721936.1">
    <property type="nucleotide sequence ID" value="NZ_CP134876.1"/>
</dbReference>
<keyword evidence="2" id="KW-1185">Reference proteome</keyword>
<reference evidence="1 2" key="1">
    <citation type="submission" date="2023-09" db="EMBL/GenBank/DDBJ databases">
        <title>Micromonospora halotolerans DSM 45598 genome sequence.</title>
        <authorList>
            <person name="Mo P."/>
        </authorList>
    </citation>
    <scope>NUCLEOTIDE SEQUENCE [LARGE SCALE GENOMIC DNA]</scope>
    <source>
        <strain evidence="1 2">DSM 45598</strain>
    </source>
</reference>
<organism evidence="1 2">
    <name type="scientific">Micromonospora halotolerans</name>
    <dbReference type="NCBI Taxonomy" id="709879"/>
    <lineage>
        <taxon>Bacteria</taxon>
        <taxon>Bacillati</taxon>
        <taxon>Actinomycetota</taxon>
        <taxon>Actinomycetes</taxon>
        <taxon>Micromonosporales</taxon>
        <taxon>Micromonosporaceae</taxon>
        <taxon>Micromonospora</taxon>
    </lineage>
</organism>
<gene>
    <name evidence="1" type="ORF">RMN56_01145</name>
</gene>
<name>A0ABY9ZXM0_9ACTN</name>
<proteinExistence type="predicted"/>